<sequence length="268" mass="31723">MDQTNSNLIIIAPEHSYSMKLIQYLIKHFNNDELIFDKIDEEHQKIGTQLLINTKYYTCDVDLHTINYNYFNLENALEQLQKIKVDGVLFIVDANNMNGLDQFINLCDQILNEIQPGLQAIIYNRKEGIKINLELLENEEKKLESFVEQIYLDLDNPPIKQQIKQLSDQEDETLGFPRIIEIMECNTWTYMRPKIQEMKENINKTKVIEKQTQGLDQLEYEDDQFAQLMHDMTKIRTSKMTDEERREKAANIMNQLMNMCQDDDEDDL</sequence>
<dbReference type="PANTHER" id="PTHR14659">
    <property type="entry name" value="ALPHA- AND GAMMA-ADAPTIN-BINDING PROTEIN P34"/>
    <property type="match status" value="1"/>
</dbReference>
<comment type="caution">
    <text evidence="1">The sequence shown here is derived from an EMBL/GenBank/DDBJ whole genome shotgun (WGS) entry which is preliminary data.</text>
</comment>
<reference evidence="1" key="1">
    <citation type="submission" date="2021-01" db="EMBL/GenBank/DDBJ databases">
        <authorList>
            <consortium name="Genoscope - CEA"/>
            <person name="William W."/>
        </authorList>
    </citation>
    <scope>NUCLEOTIDE SEQUENCE</scope>
</reference>
<dbReference type="Pfam" id="PF10199">
    <property type="entry name" value="Adaptin_binding"/>
    <property type="match status" value="1"/>
</dbReference>
<proteinExistence type="predicted"/>
<dbReference type="OMA" id="MCQDDDG"/>
<organism evidence="1 2">
    <name type="scientific">Paramecium primaurelia</name>
    <dbReference type="NCBI Taxonomy" id="5886"/>
    <lineage>
        <taxon>Eukaryota</taxon>
        <taxon>Sar</taxon>
        <taxon>Alveolata</taxon>
        <taxon>Ciliophora</taxon>
        <taxon>Intramacronucleata</taxon>
        <taxon>Oligohymenophorea</taxon>
        <taxon>Peniculida</taxon>
        <taxon>Parameciidae</taxon>
        <taxon>Paramecium</taxon>
    </lineage>
</organism>
<evidence type="ECO:0000313" key="1">
    <source>
        <dbReference type="EMBL" id="CAD8072649.1"/>
    </source>
</evidence>
<name>A0A8S1LZI0_PARPR</name>
<dbReference type="EMBL" id="CAJJDM010000049">
    <property type="protein sequence ID" value="CAD8072649.1"/>
    <property type="molecule type" value="Genomic_DNA"/>
</dbReference>
<dbReference type="PANTHER" id="PTHR14659:SF1">
    <property type="entry name" value="ALPHA- AND GAMMA-ADAPTIN-BINDING PROTEIN P34"/>
    <property type="match status" value="1"/>
</dbReference>
<dbReference type="InterPro" id="IPR019341">
    <property type="entry name" value="Alpha/Gamma-adaptin-bd_p34"/>
</dbReference>
<accession>A0A8S1LZI0</accession>
<gene>
    <name evidence="1" type="ORF">PPRIM_AZ9-3.1.T0490234</name>
</gene>
<dbReference type="AlphaFoldDB" id="A0A8S1LZI0"/>
<keyword evidence="2" id="KW-1185">Reference proteome</keyword>
<protein>
    <submittedName>
        <fullName evidence="1">Uncharacterized protein</fullName>
    </submittedName>
</protein>
<dbReference type="Proteomes" id="UP000688137">
    <property type="component" value="Unassembled WGS sequence"/>
</dbReference>
<evidence type="ECO:0000313" key="2">
    <source>
        <dbReference type="Proteomes" id="UP000688137"/>
    </source>
</evidence>